<sequence length="451" mass="51541">MKKCIQSFQVGFTTGLSVIGFLLFLPACAQNQSVLPSDDSLRQQIERAGQEIEKRFMSPQTGILYDYASRDGNNFIPTPEECQSDKPNGLSWWSPIENGAFFNGIYLDGLCNRWKLSRKKEDALAARKVADGLVLLATVGRVPGFIARGISTDGKSHHVAGSDDQTGPWFYGLWRYIKSGIPDQAEQKRLINLMESVGKALEKTNWQLPCDRAGYGFRGNLTDKGCRISVRLVFIYRALYDVTKNKHWLDGYHQRLNEIPEGDSMNRLALCSAGLPYETVNLEKGNKTENEFWITGISQAMLKALVELEDNPERREKFRNGLTAGAERAALHLSRYKNFDNAHDLVFTENWRFLNNLWKPQPDIATTLDVALKQVREWNKLSPARGYEDKHMREPLFACWVVLLSGNKALIECYKPQLKSALMHYDWQRLYTSRFFVVIPAYYEAKLNQVF</sequence>
<gene>
    <name evidence="1" type="ORF">DUE52_26860</name>
</gene>
<name>A0A368JFR5_9BACT</name>
<comment type="caution">
    <text evidence="1">The sequence shown here is derived from an EMBL/GenBank/DDBJ whole genome shotgun (WGS) entry which is preliminary data.</text>
</comment>
<dbReference type="Proteomes" id="UP000253383">
    <property type="component" value="Unassembled WGS sequence"/>
</dbReference>
<reference evidence="1 2" key="1">
    <citation type="submission" date="2018-07" db="EMBL/GenBank/DDBJ databases">
        <title>Genome analysis of Larkinella rosea.</title>
        <authorList>
            <person name="Zhou Z."/>
            <person name="Wang G."/>
        </authorList>
    </citation>
    <scope>NUCLEOTIDE SEQUENCE [LARGE SCALE GENOMIC DNA]</scope>
    <source>
        <strain evidence="2">zzj9</strain>
    </source>
</reference>
<proteinExistence type="predicted"/>
<evidence type="ECO:0000313" key="2">
    <source>
        <dbReference type="Proteomes" id="UP000253383"/>
    </source>
</evidence>
<keyword evidence="2" id="KW-1185">Reference proteome</keyword>
<evidence type="ECO:0000313" key="1">
    <source>
        <dbReference type="EMBL" id="RCR66497.1"/>
    </source>
</evidence>
<dbReference type="AlphaFoldDB" id="A0A368JFR5"/>
<dbReference type="EMBL" id="QOWE01000027">
    <property type="protein sequence ID" value="RCR66497.1"/>
    <property type="molecule type" value="Genomic_DNA"/>
</dbReference>
<protein>
    <submittedName>
        <fullName evidence="1">Uncharacterized protein</fullName>
    </submittedName>
</protein>
<accession>A0A368JFR5</accession>
<organism evidence="1 2">
    <name type="scientific">Larkinella punicea</name>
    <dbReference type="NCBI Taxonomy" id="2315727"/>
    <lineage>
        <taxon>Bacteria</taxon>
        <taxon>Pseudomonadati</taxon>
        <taxon>Bacteroidota</taxon>
        <taxon>Cytophagia</taxon>
        <taxon>Cytophagales</taxon>
        <taxon>Spirosomataceae</taxon>
        <taxon>Larkinella</taxon>
    </lineage>
</organism>